<dbReference type="GO" id="GO:0003677">
    <property type="term" value="F:DNA binding"/>
    <property type="evidence" value="ECO:0007669"/>
    <property type="project" value="UniProtKB-KW"/>
</dbReference>
<dbReference type="SMART" id="SM00420">
    <property type="entry name" value="HTH_DEOR"/>
    <property type="match status" value="1"/>
</dbReference>
<dbReference type="InterPro" id="IPR037171">
    <property type="entry name" value="NagB/RpiA_transferase-like"/>
</dbReference>
<organism evidence="5 6">
    <name type="scientific">Lapillicoccus jejuensis</name>
    <dbReference type="NCBI Taxonomy" id="402171"/>
    <lineage>
        <taxon>Bacteria</taxon>
        <taxon>Bacillati</taxon>
        <taxon>Actinomycetota</taxon>
        <taxon>Actinomycetes</taxon>
        <taxon>Micrococcales</taxon>
        <taxon>Intrasporangiaceae</taxon>
        <taxon>Lapillicoccus</taxon>
    </lineage>
</organism>
<feature type="domain" description="HTH deoR-type" evidence="4">
    <location>
        <begin position="8"/>
        <end position="63"/>
    </location>
</feature>
<evidence type="ECO:0000313" key="6">
    <source>
        <dbReference type="Proteomes" id="UP000317893"/>
    </source>
</evidence>
<dbReference type="InterPro" id="IPR036390">
    <property type="entry name" value="WH_DNA-bd_sf"/>
</dbReference>
<keyword evidence="2" id="KW-0238">DNA-binding</keyword>
<dbReference type="SUPFAM" id="SSF46785">
    <property type="entry name" value="Winged helix' DNA-binding domain"/>
    <property type="match status" value="1"/>
</dbReference>
<evidence type="ECO:0000313" key="5">
    <source>
        <dbReference type="EMBL" id="TQJ10261.1"/>
    </source>
</evidence>
<evidence type="ECO:0000259" key="4">
    <source>
        <dbReference type="PROSITE" id="PS51000"/>
    </source>
</evidence>
<dbReference type="Pfam" id="PF00455">
    <property type="entry name" value="DeoRC"/>
    <property type="match status" value="1"/>
</dbReference>
<keyword evidence="1" id="KW-0805">Transcription regulation</keyword>
<dbReference type="OrthoDB" id="7688673at2"/>
<dbReference type="EMBL" id="VFMN01000001">
    <property type="protein sequence ID" value="TQJ10261.1"/>
    <property type="molecule type" value="Genomic_DNA"/>
</dbReference>
<dbReference type="InterPro" id="IPR050313">
    <property type="entry name" value="Carb_Metab_HTH_regulators"/>
</dbReference>
<gene>
    <name evidence="5" type="ORF">FB458_3381</name>
</gene>
<protein>
    <submittedName>
        <fullName evidence="5">DeoR family transcriptional regulator</fullName>
    </submittedName>
</protein>
<proteinExistence type="predicted"/>
<accession>A0A542E4L0</accession>
<dbReference type="InterPro" id="IPR014036">
    <property type="entry name" value="DeoR-like_C"/>
</dbReference>
<dbReference type="PANTHER" id="PTHR30363">
    <property type="entry name" value="HTH-TYPE TRANSCRIPTIONAL REGULATOR SRLR-RELATED"/>
    <property type="match status" value="1"/>
</dbReference>
<dbReference type="RefSeq" id="WP_141849510.1">
    <property type="nucleotide sequence ID" value="NZ_BAAAPR010000015.1"/>
</dbReference>
<dbReference type="InterPro" id="IPR001034">
    <property type="entry name" value="DeoR_HTH"/>
</dbReference>
<keyword evidence="3" id="KW-0804">Transcription</keyword>
<name>A0A542E4L0_9MICO</name>
<keyword evidence="6" id="KW-1185">Reference proteome</keyword>
<evidence type="ECO:0000256" key="1">
    <source>
        <dbReference type="ARBA" id="ARBA00023015"/>
    </source>
</evidence>
<dbReference type="InterPro" id="IPR036388">
    <property type="entry name" value="WH-like_DNA-bd_sf"/>
</dbReference>
<dbReference type="Proteomes" id="UP000317893">
    <property type="component" value="Unassembled WGS sequence"/>
</dbReference>
<evidence type="ECO:0000256" key="3">
    <source>
        <dbReference type="ARBA" id="ARBA00023163"/>
    </source>
</evidence>
<comment type="caution">
    <text evidence="5">The sequence shown here is derived from an EMBL/GenBank/DDBJ whole genome shotgun (WGS) entry which is preliminary data.</text>
</comment>
<dbReference type="SUPFAM" id="SSF100950">
    <property type="entry name" value="NagB/RpiA/CoA transferase-like"/>
    <property type="match status" value="1"/>
</dbReference>
<dbReference type="PROSITE" id="PS00894">
    <property type="entry name" value="HTH_DEOR_1"/>
    <property type="match status" value="1"/>
</dbReference>
<dbReference type="Gene3D" id="1.10.10.10">
    <property type="entry name" value="Winged helix-like DNA-binding domain superfamily/Winged helix DNA-binding domain"/>
    <property type="match status" value="1"/>
</dbReference>
<reference evidence="5 6" key="1">
    <citation type="submission" date="2019-06" db="EMBL/GenBank/DDBJ databases">
        <title>Sequencing the genomes of 1000 actinobacteria strains.</title>
        <authorList>
            <person name="Klenk H.-P."/>
        </authorList>
    </citation>
    <scope>NUCLEOTIDE SEQUENCE [LARGE SCALE GENOMIC DNA]</scope>
    <source>
        <strain evidence="5 6">DSM 18607</strain>
    </source>
</reference>
<dbReference type="PANTHER" id="PTHR30363:SF44">
    <property type="entry name" value="AGA OPERON TRANSCRIPTIONAL REPRESSOR-RELATED"/>
    <property type="match status" value="1"/>
</dbReference>
<dbReference type="PROSITE" id="PS51000">
    <property type="entry name" value="HTH_DEOR_2"/>
    <property type="match status" value="1"/>
</dbReference>
<dbReference type="AlphaFoldDB" id="A0A542E4L0"/>
<sequence length="264" mass="27332">MTTGERDRAPRWSTLLALLAERGRLGVGEAAQALEVSPATVRRDFNDLAAQQLVTRTHGGVVATAVAYDLPTRYKSDPDSPRTRVAAAAADRLPLGGVVGFNGGTTTTATVRHLLSRPGVADGSAGTTTVVTNALNIATELVLRPGVRCVSLGGVARAESYELTGSVAVEVMEQLWVDDLVLGVGGVDARSGATCRHDDEAGVNAAMVRRAARVHVVATGDKVGRTVFARICAVDAVTTLVTDDTAPAGALDALRDRGVEVVLA</sequence>
<evidence type="ECO:0000256" key="2">
    <source>
        <dbReference type="ARBA" id="ARBA00023125"/>
    </source>
</evidence>
<dbReference type="GO" id="GO:0003700">
    <property type="term" value="F:DNA-binding transcription factor activity"/>
    <property type="evidence" value="ECO:0007669"/>
    <property type="project" value="InterPro"/>
</dbReference>
<dbReference type="SMART" id="SM01134">
    <property type="entry name" value="DeoRC"/>
    <property type="match status" value="1"/>
</dbReference>
<dbReference type="InterPro" id="IPR018356">
    <property type="entry name" value="Tscrpt_reg_HTH_DeoR_CS"/>
</dbReference>
<dbReference type="Pfam" id="PF08220">
    <property type="entry name" value="HTH_DeoR"/>
    <property type="match status" value="1"/>
</dbReference>
<dbReference type="PRINTS" id="PR00037">
    <property type="entry name" value="HTHLACR"/>
</dbReference>